<dbReference type="Gene3D" id="3.40.109.10">
    <property type="entry name" value="NADH Oxidase"/>
    <property type="match status" value="1"/>
</dbReference>
<proteinExistence type="inferred from homology"/>
<evidence type="ECO:0000256" key="5">
    <source>
        <dbReference type="ARBA" id="ARBA00023002"/>
    </source>
</evidence>
<evidence type="ECO:0000259" key="6">
    <source>
        <dbReference type="Pfam" id="PF00881"/>
    </source>
</evidence>
<keyword evidence="5" id="KW-0560">Oxidoreductase</keyword>
<keyword evidence="8" id="KW-1185">Reference proteome</keyword>
<name>A0ABM7PGM0_9BACT</name>
<evidence type="ECO:0000313" key="7">
    <source>
        <dbReference type="EMBL" id="BCS96483.1"/>
    </source>
</evidence>
<evidence type="ECO:0000256" key="3">
    <source>
        <dbReference type="ARBA" id="ARBA00022630"/>
    </source>
</evidence>
<dbReference type="Proteomes" id="UP001320148">
    <property type="component" value="Chromosome"/>
</dbReference>
<evidence type="ECO:0000256" key="1">
    <source>
        <dbReference type="ARBA" id="ARBA00001917"/>
    </source>
</evidence>
<keyword evidence="4" id="KW-0288">FMN</keyword>
<dbReference type="SUPFAM" id="SSF55469">
    <property type="entry name" value="FMN-dependent nitroreductase-like"/>
    <property type="match status" value="1"/>
</dbReference>
<comment type="similarity">
    <text evidence="2">Belongs to the nitroreductase family.</text>
</comment>
<sequence length="305" mass="35041">MFLKSVRLLVTYISYVKVELIDAYYYFNYSTLKVRKKNNENLSAQIIAHVHSIERAFSLKNTRDTFGIELVDSLNKLISQIDDESKYEYELKIFNSAIKEYNNYHNIHNNYDSRISPYKDYKHKKSCLKSLYKDIVRGRHSVRDFSNKSISDLSVLKSIAMAKNTAPSVCNRQGWEVVLVKNKEKIENVLNLQSGNSGIENIQNIIVVSSDLTSFFGLNERNQPYIDGGIFLMSLLNSLHYNNIASCTLNWTVDRKQDSKLKKLLNIKNSKVVIALVALGSYDEDAIKIASSYRKPLKSILKIVE</sequence>
<dbReference type="Pfam" id="PF00881">
    <property type="entry name" value="Nitroreductase"/>
    <property type="match status" value="1"/>
</dbReference>
<dbReference type="CDD" id="cd02062">
    <property type="entry name" value="Nitro_FMN_reductase"/>
    <property type="match status" value="1"/>
</dbReference>
<organism evidence="7 8">
    <name type="scientific">Desulfoluna limicola</name>
    <dbReference type="NCBI Taxonomy" id="2810562"/>
    <lineage>
        <taxon>Bacteria</taxon>
        <taxon>Pseudomonadati</taxon>
        <taxon>Thermodesulfobacteriota</taxon>
        <taxon>Desulfobacteria</taxon>
        <taxon>Desulfobacterales</taxon>
        <taxon>Desulfolunaceae</taxon>
        <taxon>Desulfoluna</taxon>
    </lineage>
</organism>
<dbReference type="EMBL" id="AP024488">
    <property type="protein sequence ID" value="BCS96483.1"/>
    <property type="molecule type" value="Genomic_DNA"/>
</dbReference>
<feature type="domain" description="Nitroreductase" evidence="6">
    <location>
        <begin position="136"/>
        <end position="192"/>
    </location>
</feature>
<dbReference type="InterPro" id="IPR029479">
    <property type="entry name" value="Nitroreductase"/>
</dbReference>
<dbReference type="InterPro" id="IPR000415">
    <property type="entry name" value="Nitroreductase-like"/>
</dbReference>
<evidence type="ECO:0000256" key="2">
    <source>
        <dbReference type="ARBA" id="ARBA00007118"/>
    </source>
</evidence>
<evidence type="ECO:0000256" key="4">
    <source>
        <dbReference type="ARBA" id="ARBA00022643"/>
    </source>
</evidence>
<comment type="cofactor">
    <cofactor evidence="1">
        <name>FMN</name>
        <dbReference type="ChEBI" id="CHEBI:58210"/>
    </cofactor>
</comment>
<gene>
    <name evidence="7" type="ORF">DSLASN_21150</name>
</gene>
<dbReference type="PANTHER" id="PTHR43673:SF2">
    <property type="entry name" value="NITROREDUCTASE"/>
    <property type="match status" value="1"/>
</dbReference>
<dbReference type="RefSeq" id="WP_236892794.1">
    <property type="nucleotide sequence ID" value="NZ_AP024488.1"/>
</dbReference>
<evidence type="ECO:0000313" key="8">
    <source>
        <dbReference type="Proteomes" id="UP001320148"/>
    </source>
</evidence>
<keyword evidence="3" id="KW-0285">Flavoprotein</keyword>
<reference evidence="7 8" key="1">
    <citation type="submission" date="2021-02" db="EMBL/GenBank/DDBJ databases">
        <title>Complete genome of Desulfoluna sp. strain ASN36.</title>
        <authorList>
            <person name="Takahashi A."/>
            <person name="Kojima H."/>
            <person name="Fukui M."/>
        </authorList>
    </citation>
    <scope>NUCLEOTIDE SEQUENCE [LARGE SCALE GENOMIC DNA]</scope>
    <source>
        <strain evidence="7 8">ASN36</strain>
    </source>
</reference>
<protein>
    <recommendedName>
        <fullName evidence="6">Nitroreductase domain-containing protein</fullName>
    </recommendedName>
</protein>
<dbReference type="PANTHER" id="PTHR43673">
    <property type="entry name" value="NAD(P)H NITROREDUCTASE YDGI-RELATED"/>
    <property type="match status" value="1"/>
</dbReference>
<accession>A0ABM7PGM0</accession>